<keyword evidence="1" id="KW-0812">Transmembrane</keyword>
<organism evidence="2 3">
    <name type="scientific">Chlorobaculum tepidum (strain ATCC 49652 / DSM 12025 / NBRC 103806 / TLS)</name>
    <name type="common">Chlorobium tepidum</name>
    <dbReference type="NCBI Taxonomy" id="194439"/>
    <lineage>
        <taxon>Bacteria</taxon>
        <taxon>Pseudomonadati</taxon>
        <taxon>Chlorobiota</taxon>
        <taxon>Chlorobiia</taxon>
        <taxon>Chlorobiales</taxon>
        <taxon>Chlorobiaceae</taxon>
        <taxon>Chlorobaculum</taxon>
    </lineage>
</organism>
<keyword evidence="1" id="KW-1133">Transmembrane helix</keyword>
<name>Q8KD03_CHLTE</name>
<gene>
    <name evidence="2" type="ordered locus">CT1254</name>
</gene>
<sequence>MAVTGFFFLFVVYSGRILVFLIFFPVVPSITVPYL</sequence>
<accession>Q8KD03</accession>
<keyword evidence="1" id="KW-0472">Membrane</keyword>
<dbReference type="HOGENOM" id="CLU_3364067_0_0_10"/>
<keyword evidence="3" id="KW-1185">Reference proteome</keyword>
<evidence type="ECO:0000313" key="3">
    <source>
        <dbReference type="Proteomes" id="UP000001007"/>
    </source>
</evidence>
<dbReference type="Proteomes" id="UP000001007">
    <property type="component" value="Chromosome"/>
</dbReference>
<proteinExistence type="predicted"/>
<reference evidence="2 3" key="1">
    <citation type="journal article" date="2002" name="Proc. Natl. Acad. Sci. U.S.A.">
        <title>The complete genome sequence of Chlorobium tepidum TLS, a photosynthetic, anaerobic, green-sulfur bacterium.</title>
        <authorList>
            <person name="Eisen J.A."/>
            <person name="Nelson K.E."/>
            <person name="Paulsen I.T."/>
            <person name="Heidelberg J.F."/>
            <person name="Wu M."/>
            <person name="Dodson R.J."/>
            <person name="Deboy R."/>
            <person name="Gwinn M.L."/>
            <person name="Nelson W.C."/>
            <person name="Haft D.H."/>
            <person name="Hickey E.K."/>
            <person name="Peterson J.D."/>
            <person name="Durkin A.S."/>
            <person name="Kolonay J.L."/>
            <person name="Yang F."/>
            <person name="Holt I."/>
            <person name="Umayam L.A."/>
            <person name="Mason T."/>
            <person name="Brenner M."/>
            <person name="Shea T.P."/>
            <person name="Parksey D."/>
            <person name="Nierman W.C."/>
            <person name="Feldblyum T.V."/>
            <person name="Hansen C.L."/>
            <person name="Craven M.B."/>
            <person name="Radune D."/>
            <person name="Vamathevan J."/>
            <person name="Khouri H."/>
            <person name="White O."/>
            <person name="Gruber T.M."/>
            <person name="Ketchum K.A."/>
            <person name="Venter J.C."/>
            <person name="Tettelin H."/>
            <person name="Bryant D.A."/>
            <person name="Fraser C.M."/>
        </authorList>
    </citation>
    <scope>NUCLEOTIDE SEQUENCE [LARGE SCALE GENOMIC DNA]</scope>
    <source>
        <strain evidence="3">ATCC 49652 / DSM 12025 / NBRC 103806 / TLS</strain>
    </source>
</reference>
<dbReference type="KEGG" id="cte:CT1254"/>
<evidence type="ECO:0000256" key="1">
    <source>
        <dbReference type="SAM" id="Phobius"/>
    </source>
</evidence>
<dbReference type="AlphaFoldDB" id="Q8KD03"/>
<evidence type="ECO:0000313" key="2">
    <source>
        <dbReference type="EMBL" id="AAM72484.1"/>
    </source>
</evidence>
<protein>
    <submittedName>
        <fullName evidence="2">Uncharacterized protein</fullName>
    </submittedName>
</protein>
<feature type="transmembrane region" description="Helical" evidence="1">
    <location>
        <begin position="6"/>
        <end position="27"/>
    </location>
</feature>
<dbReference type="EMBL" id="AE006470">
    <property type="protein sequence ID" value="AAM72484.1"/>
    <property type="molecule type" value="Genomic_DNA"/>
</dbReference>
<dbReference type="EnsemblBacteria" id="AAM72484">
    <property type="protein sequence ID" value="AAM72484"/>
    <property type="gene ID" value="CT1254"/>
</dbReference>